<comment type="pathway">
    <text evidence="4">Amino-acid biosynthesis; L-leucine biosynthesis; L-leucine from 3-methyl-2-oxobutanoate: step 4/4.</text>
</comment>
<comment type="catalytic activity">
    <reaction evidence="12 17">
        <text>L-isoleucine + 2-oxoglutarate = (S)-3-methyl-2-oxopentanoate + L-glutamate</text>
        <dbReference type="Rhea" id="RHEA:24801"/>
        <dbReference type="ChEBI" id="CHEBI:16810"/>
        <dbReference type="ChEBI" id="CHEBI:29985"/>
        <dbReference type="ChEBI" id="CHEBI:35146"/>
        <dbReference type="ChEBI" id="CHEBI:58045"/>
        <dbReference type="EC" id="2.6.1.42"/>
    </reaction>
</comment>
<dbReference type="InterPro" id="IPR043131">
    <property type="entry name" value="BCAT-like_N"/>
</dbReference>
<dbReference type="PANTHER" id="PTHR11825:SF44">
    <property type="entry name" value="BRANCHED-CHAIN-AMINO-ACID AMINOTRANSFERASE"/>
    <property type="match status" value="1"/>
</dbReference>
<evidence type="ECO:0000256" key="13">
    <source>
        <dbReference type="ARBA" id="ARBA00049229"/>
    </source>
</evidence>
<keyword evidence="10 17" id="KW-0100">Branched-chain amino acid biosynthesis</keyword>
<evidence type="ECO:0000256" key="7">
    <source>
        <dbReference type="ARBA" id="ARBA00022605"/>
    </source>
</evidence>
<comment type="catalytic activity">
    <reaction evidence="11 17">
        <text>L-valine + 2-oxoglutarate = 3-methyl-2-oxobutanoate + L-glutamate</text>
        <dbReference type="Rhea" id="RHEA:24813"/>
        <dbReference type="ChEBI" id="CHEBI:11851"/>
        <dbReference type="ChEBI" id="CHEBI:16810"/>
        <dbReference type="ChEBI" id="CHEBI:29985"/>
        <dbReference type="ChEBI" id="CHEBI:57762"/>
        <dbReference type="EC" id="2.6.1.42"/>
    </reaction>
</comment>
<comment type="caution">
    <text evidence="18">The sequence shown here is derived from an EMBL/GenBank/DDBJ whole genome shotgun (WGS) entry which is preliminary data.</text>
</comment>
<evidence type="ECO:0000256" key="8">
    <source>
        <dbReference type="ARBA" id="ARBA00022679"/>
    </source>
</evidence>
<evidence type="ECO:0000256" key="12">
    <source>
        <dbReference type="ARBA" id="ARBA00048798"/>
    </source>
</evidence>
<dbReference type="Proteomes" id="UP000579605">
    <property type="component" value="Unassembled WGS sequence"/>
</dbReference>
<evidence type="ECO:0000256" key="4">
    <source>
        <dbReference type="ARBA" id="ARBA00005072"/>
    </source>
</evidence>
<dbReference type="PIRSF" id="PIRSF006468">
    <property type="entry name" value="BCAT1"/>
    <property type="match status" value="1"/>
</dbReference>
<evidence type="ECO:0000256" key="10">
    <source>
        <dbReference type="ARBA" id="ARBA00023304"/>
    </source>
</evidence>
<comment type="similarity">
    <text evidence="5 15">Belongs to the class-IV pyridoxal-phosphate-dependent aminotransferase family.</text>
</comment>
<dbReference type="GO" id="GO:0009098">
    <property type="term" value="P:L-leucine biosynthetic process"/>
    <property type="evidence" value="ECO:0007669"/>
    <property type="project" value="UniProtKB-UniPathway"/>
</dbReference>
<evidence type="ECO:0000256" key="16">
    <source>
        <dbReference type="RuleBase" id="RU004516"/>
    </source>
</evidence>
<name>A0A852ZBX7_9ACTN</name>
<dbReference type="CDD" id="cd01557">
    <property type="entry name" value="BCAT_beta_family"/>
    <property type="match status" value="1"/>
</dbReference>
<dbReference type="InterPro" id="IPR043132">
    <property type="entry name" value="BCAT-like_C"/>
</dbReference>
<reference evidence="18 19" key="1">
    <citation type="submission" date="2020-07" db="EMBL/GenBank/DDBJ databases">
        <title>Sequencing the genomes of 1000 actinobacteria strains.</title>
        <authorList>
            <person name="Klenk H.-P."/>
        </authorList>
    </citation>
    <scope>NUCLEOTIDE SEQUENCE [LARGE SCALE GENOMIC DNA]</scope>
    <source>
        <strain evidence="18 19">DSM 18448</strain>
    </source>
</reference>
<comment type="catalytic activity">
    <reaction evidence="13 17">
        <text>L-leucine + 2-oxoglutarate = 4-methyl-2-oxopentanoate + L-glutamate</text>
        <dbReference type="Rhea" id="RHEA:18321"/>
        <dbReference type="ChEBI" id="CHEBI:16810"/>
        <dbReference type="ChEBI" id="CHEBI:17865"/>
        <dbReference type="ChEBI" id="CHEBI:29985"/>
        <dbReference type="ChEBI" id="CHEBI:57427"/>
        <dbReference type="EC" id="2.6.1.42"/>
    </reaction>
</comment>
<evidence type="ECO:0000313" key="19">
    <source>
        <dbReference type="Proteomes" id="UP000579605"/>
    </source>
</evidence>
<evidence type="ECO:0000256" key="11">
    <source>
        <dbReference type="ARBA" id="ARBA00048212"/>
    </source>
</evidence>
<dbReference type="UniPathway" id="UPA00048">
    <property type="reaction ID" value="UER00073"/>
</dbReference>
<dbReference type="GO" id="GO:0009097">
    <property type="term" value="P:isoleucine biosynthetic process"/>
    <property type="evidence" value="ECO:0007669"/>
    <property type="project" value="UniProtKB-UniPathway"/>
</dbReference>
<dbReference type="PANTHER" id="PTHR11825">
    <property type="entry name" value="SUBGROUP IIII AMINOTRANSFERASE"/>
    <property type="match status" value="1"/>
</dbReference>
<dbReference type="Gene3D" id="3.20.10.10">
    <property type="entry name" value="D-amino Acid Aminotransferase, subunit A, domain 2"/>
    <property type="match status" value="1"/>
</dbReference>
<dbReference type="InterPro" id="IPR036038">
    <property type="entry name" value="Aminotransferase-like"/>
</dbReference>
<dbReference type="Gene3D" id="3.30.470.10">
    <property type="match status" value="1"/>
</dbReference>
<sequence length="362" mass="39326">MTASLEFRQQLSDSPVPSARREEILAAPGFGKHFSDHMVTVTWTPEQGWHDAVVKPYGPIALDPATAVLHYAQEIFEGLKAYRHADGSVWTFRPGANAARFQRSAARMALPQLPVDDFVAALDTLVTVDEAWVPSGGETSLYLRPFMFASEVFLGVRPAQQVSFVVIASPAGAYFSQGVKPVSIWLSEDYTRAAIGGTGAAKCGGNYAASLIAQQEAIANGCDQVAFLDAVDRRWVEELGGMNLYFVYDDGQIVTPELGTILEGITREAIITLATEAGHKVEERRIGIDEWREGAASGRITEVFACGTAAVLTPVGTLRSREGELVMGDGGAGPVTTRIRQQLLDIQYGRTEDTYDWLHRVC</sequence>
<dbReference type="PROSITE" id="PS00770">
    <property type="entry name" value="AA_TRANSFER_CLASS_4"/>
    <property type="match status" value="1"/>
</dbReference>
<comment type="pathway">
    <text evidence="3">Amino-acid biosynthesis; L-valine biosynthesis; L-valine from pyruvate: step 4/4.</text>
</comment>
<keyword evidence="19" id="KW-1185">Reference proteome</keyword>
<dbReference type="RefSeq" id="WP_179787054.1">
    <property type="nucleotide sequence ID" value="NZ_BAAARR010000038.1"/>
</dbReference>
<proteinExistence type="inferred from homology"/>
<evidence type="ECO:0000313" key="18">
    <source>
        <dbReference type="EMBL" id="NYH89302.1"/>
    </source>
</evidence>
<keyword evidence="9 16" id="KW-0663">Pyridoxal phosphate</keyword>
<dbReference type="GO" id="GO:0004084">
    <property type="term" value="F:branched-chain-amino-acid transaminase activity"/>
    <property type="evidence" value="ECO:0007669"/>
    <property type="project" value="UniProtKB-EC"/>
</dbReference>
<comment type="pathway">
    <text evidence="2">Amino-acid biosynthesis; L-isoleucine biosynthesis; L-isoleucine from 2-oxobutanoate: step 4/4.</text>
</comment>
<feature type="modified residue" description="N6-(pyridoxal phosphate)lysine" evidence="14">
    <location>
        <position position="202"/>
    </location>
</feature>
<dbReference type="NCBIfam" id="NF009897">
    <property type="entry name" value="PRK13357.1"/>
    <property type="match status" value="1"/>
</dbReference>
<dbReference type="SUPFAM" id="SSF56752">
    <property type="entry name" value="D-aminoacid aminotransferase-like PLP-dependent enzymes"/>
    <property type="match status" value="1"/>
</dbReference>
<comment type="cofactor">
    <cofactor evidence="1 16">
        <name>pyridoxal 5'-phosphate</name>
        <dbReference type="ChEBI" id="CHEBI:597326"/>
    </cofactor>
</comment>
<evidence type="ECO:0000256" key="1">
    <source>
        <dbReference type="ARBA" id="ARBA00001933"/>
    </source>
</evidence>
<dbReference type="Pfam" id="PF01063">
    <property type="entry name" value="Aminotran_4"/>
    <property type="match status" value="1"/>
</dbReference>
<evidence type="ECO:0000256" key="9">
    <source>
        <dbReference type="ARBA" id="ARBA00022898"/>
    </source>
</evidence>
<evidence type="ECO:0000256" key="17">
    <source>
        <dbReference type="RuleBase" id="RU004517"/>
    </source>
</evidence>
<evidence type="ECO:0000256" key="5">
    <source>
        <dbReference type="ARBA" id="ARBA00009320"/>
    </source>
</evidence>
<evidence type="ECO:0000256" key="14">
    <source>
        <dbReference type="PIRSR" id="PIRSR006468-1"/>
    </source>
</evidence>
<dbReference type="UniPathway" id="UPA00047">
    <property type="reaction ID" value="UER00058"/>
</dbReference>
<keyword evidence="8 17" id="KW-0808">Transferase</keyword>
<organism evidence="18 19">
    <name type="scientific">Actinopolymorpha rutila</name>
    <dbReference type="NCBI Taxonomy" id="446787"/>
    <lineage>
        <taxon>Bacteria</taxon>
        <taxon>Bacillati</taxon>
        <taxon>Actinomycetota</taxon>
        <taxon>Actinomycetes</taxon>
        <taxon>Propionibacteriales</taxon>
        <taxon>Actinopolymorphaceae</taxon>
        <taxon>Actinopolymorpha</taxon>
    </lineage>
</organism>
<dbReference type="GO" id="GO:0009099">
    <property type="term" value="P:L-valine biosynthetic process"/>
    <property type="evidence" value="ECO:0007669"/>
    <property type="project" value="UniProtKB-UniPathway"/>
</dbReference>
<dbReference type="UniPathway" id="UPA00049">
    <property type="reaction ID" value="UER00062"/>
</dbReference>
<keyword evidence="7 17" id="KW-0028">Amino-acid biosynthesis</keyword>
<accession>A0A852ZBX7</accession>
<dbReference type="InterPro" id="IPR005786">
    <property type="entry name" value="B_amino_transII"/>
</dbReference>
<evidence type="ECO:0000256" key="6">
    <source>
        <dbReference type="ARBA" id="ARBA00022576"/>
    </source>
</evidence>
<dbReference type="NCBIfam" id="TIGR01123">
    <property type="entry name" value="ilvE_II"/>
    <property type="match status" value="1"/>
</dbReference>
<dbReference type="InterPro" id="IPR018300">
    <property type="entry name" value="Aminotrans_IV_CS"/>
</dbReference>
<evidence type="ECO:0000256" key="15">
    <source>
        <dbReference type="RuleBase" id="RU004106"/>
    </source>
</evidence>
<evidence type="ECO:0000256" key="2">
    <source>
        <dbReference type="ARBA" id="ARBA00004824"/>
    </source>
</evidence>
<dbReference type="EMBL" id="JACBZH010000001">
    <property type="protein sequence ID" value="NYH89302.1"/>
    <property type="molecule type" value="Genomic_DNA"/>
</dbReference>
<evidence type="ECO:0000256" key="3">
    <source>
        <dbReference type="ARBA" id="ARBA00004931"/>
    </source>
</evidence>
<dbReference type="AlphaFoldDB" id="A0A852ZBX7"/>
<dbReference type="InterPro" id="IPR001544">
    <property type="entry name" value="Aminotrans_IV"/>
</dbReference>
<dbReference type="InterPro" id="IPR033939">
    <property type="entry name" value="BCAT_family"/>
</dbReference>
<protein>
    <recommendedName>
        <fullName evidence="17">Branched-chain-amino-acid aminotransferase</fullName>
        <ecNumber evidence="17">2.6.1.42</ecNumber>
    </recommendedName>
</protein>
<dbReference type="EC" id="2.6.1.42" evidence="17"/>
<keyword evidence="6 17" id="KW-0032">Aminotransferase</keyword>
<gene>
    <name evidence="18" type="ORF">F4554_001940</name>
</gene>